<organism evidence="1 2">
    <name type="scientific">Corallococcus sicarius</name>
    <dbReference type="NCBI Taxonomy" id="2316726"/>
    <lineage>
        <taxon>Bacteria</taxon>
        <taxon>Pseudomonadati</taxon>
        <taxon>Myxococcota</taxon>
        <taxon>Myxococcia</taxon>
        <taxon>Myxococcales</taxon>
        <taxon>Cystobacterineae</taxon>
        <taxon>Myxococcaceae</taxon>
        <taxon>Corallococcus</taxon>
    </lineage>
</organism>
<sequence length="165" mass="18521">MTGALRLDDNGYPKQLWSFVFRGAKFAQNGPEGYSLAHLADHKQHRNRASDEFARTSPSTPTRPLFGLYTSAANTVYVPCNLIRPTDFAGALRNLLIRRAQSLYGSDCRLLPAEFSIPAASSEKWELDRFTWADPVGTSVHIREFLAFRRAEVARLLSPLPAQLR</sequence>
<comment type="caution">
    <text evidence="1">The sequence shown here is derived from an EMBL/GenBank/DDBJ whole genome shotgun (WGS) entry which is preliminary data.</text>
</comment>
<name>A0A3A8NVV1_9BACT</name>
<dbReference type="AlphaFoldDB" id="A0A3A8NVV1"/>
<dbReference type="EMBL" id="RAWG01000001">
    <property type="protein sequence ID" value="RKH48368.1"/>
    <property type="molecule type" value="Genomic_DNA"/>
</dbReference>
<proteinExistence type="predicted"/>
<dbReference type="RefSeq" id="WP_120623208.1">
    <property type="nucleotide sequence ID" value="NZ_RAWG01000001.1"/>
</dbReference>
<evidence type="ECO:0000313" key="1">
    <source>
        <dbReference type="EMBL" id="RKH48368.1"/>
    </source>
</evidence>
<keyword evidence="2" id="KW-1185">Reference proteome</keyword>
<dbReference type="Proteomes" id="UP000273405">
    <property type="component" value="Unassembled WGS sequence"/>
</dbReference>
<evidence type="ECO:0000313" key="2">
    <source>
        <dbReference type="Proteomes" id="UP000273405"/>
    </source>
</evidence>
<dbReference type="OrthoDB" id="9781481at2"/>
<gene>
    <name evidence="1" type="ORF">D7X12_00030</name>
</gene>
<reference evidence="2" key="1">
    <citation type="submission" date="2018-09" db="EMBL/GenBank/DDBJ databases">
        <authorList>
            <person name="Livingstone P.G."/>
            <person name="Whitworth D.E."/>
        </authorList>
    </citation>
    <scope>NUCLEOTIDE SEQUENCE [LARGE SCALE GENOMIC DNA]</scope>
    <source>
        <strain evidence="2">CA040B</strain>
    </source>
</reference>
<protein>
    <submittedName>
        <fullName evidence="1">Uncharacterized protein</fullName>
    </submittedName>
</protein>
<accession>A0A3A8NVV1</accession>